<feature type="chain" id="PRO_5047257191" description="META domain-containing protein" evidence="1">
    <location>
        <begin position="21"/>
        <end position="98"/>
    </location>
</feature>
<dbReference type="EMBL" id="JAUTWS010000124">
    <property type="protein sequence ID" value="MDO9713814.1"/>
    <property type="molecule type" value="Genomic_DNA"/>
</dbReference>
<dbReference type="RefSeq" id="WP_305108663.1">
    <property type="nucleotide sequence ID" value="NZ_JAUTWS010000124.1"/>
</dbReference>
<dbReference type="Proteomes" id="UP001243009">
    <property type="component" value="Unassembled WGS sequence"/>
</dbReference>
<evidence type="ECO:0000313" key="2">
    <source>
        <dbReference type="EMBL" id="MDO9713814.1"/>
    </source>
</evidence>
<evidence type="ECO:0000256" key="1">
    <source>
        <dbReference type="SAM" id="SignalP"/>
    </source>
</evidence>
<proteinExistence type="predicted"/>
<evidence type="ECO:0000313" key="3">
    <source>
        <dbReference type="Proteomes" id="UP001243009"/>
    </source>
</evidence>
<protein>
    <recommendedName>
        <fullName evidence="4">META domain-containing protein</fullName>
    </recommendedName>
</protein>
<evidence type="ECO:0008006" key="4">
    <source>
        <dbReference type="Google" id="ProtNLM"/>
    </source>
</evidence>
<name>A0ABT9EC68_9PROT</name>
<organism evidence="2 3">
    <name type="scientific">Paracraurococcus lichenis</name>
    <dbReference type="NCBI Taxonomy" id="3064888"/>
    <lineage>
        <taxon>Bacteria</taxon>
        <taxon>Pseudomonadati</taxon>
        <taxon>Pseudomonadota</taxon>
        <taxon>Alphaproteobacteria</taxon>
        <taxon>Acetobacterales</taxon>
        <taxon>Roseomonadaceae</taxon>
        <taxon>Paracraurococcus</taxon>
    </lineage>
</organism>
<accession>A0ABT9EC68</accession>
<gene>
    <name evidence="2" type="ORF">Q7A36_36225</name>
</gene>
<comment type="caution">
    <text evidence="2">The sequence shown here is derived from an EMBL/GenBank/DDBJ whole genome shotgun (WGS) entry which is preliminary data.</text>
</comment>
<reference evidence="2 3" key="1">
    <citation type="submission" date="2023-08" db="EMBL/GenBank/DDBJ databases">
        <title>The draft genome sequence of Paracraurococcus sp. LOR1-02.</title>
        <authorList>
            <person name="Kingkaew E."/>
            <person name="Tanasupawat S."/>
        </authorList>
    </citation>
    <scope>NUCLEOTIDE SEQUENCE [LARGE SCALE GENOMIC DNA]</scope>
    <source>
        <strain evidence="2 3">LOR1-02</strain>
    </source>
</reference>
<sequence length="98" mass="10401">MRQLLAGGVLLLCAACSTQADYQKYVDGFVGQNANQLYAVWGAPVRSAPLPDGGQVVSFLSNVQSGHGFGVTGCETNFMLDRGGIVRQATFRGDACYH</sequence>
<keyword evidence="3" id="KW-1185">Reference proteome</keyword>
<keyword evidence="1" id="KW-0732">Signal</keyword>
<feature type="signal peptide" evidence="1">
    <location>
        <begin position="1"/>
        <end position="20"/>
    </location>
</feature>